<dbReference type="Proteomes" id="UP001049176">
    <property type="component" value="Chromosome 2"/>
</dbReference>
<dbReference type="InterPro" id="IPR038727">
    <property type="entry name" value="NadR/Ttd14_AAA_dom"/>
</dbReference>
<evidence type="ECO:0000313" key="4">
    <source>
        <dbReference type="Proteomes" id="UP001049176"/>
    </source>
</evidence>
<sequence length="228" mass="25125">MTTPSNPKPRRIYLIGPASVGKTTLCNVIANHLSLPPSVHVAEVARDVIRARGWTREDIGLLEMQQAILDAHAEKERQVIERTATENFERGGIQLLCDRSAVDPIVYAVLTSSRVADADATGSGSGSGSGSSSTGTSLENARRDSLIQSPSFQAILPMYLSPLSSFYLLEPVESWLKDDGFRYVGEQLESFEIFKRVLGELGIVYRLIGKDMLDLDERIRFVLNDPDE</sequence>
<name>A0A9P7V0C2_9AGAR</name>
<keyword evidence="4" id="KW-1185">Reference proteome</keyword>
<protein>
    <recommendedName>
        <fullName evidence="2">NadR/Ttd14 AAA domain-containing protein</fullName>
    </recommendedName>
</protein>
<evidence type="ECO:0000259" key="2">
    <source>
        <dbReference type="Pfam" id="PF13521"/>
    </source>
</evidence>
<reference evidence="3" key="1">
    <citation type="journal article" date="2021" name="Genome Biol. Evol.">
        <title>The assembled and annotated genome of the fairy-ring fungus Marasmius oreades.</title>
        <authorList>
            <person name="Hiltunen M."/>
            <person name="Ament-Velasquez S.L."/>
            <person name="Johannesson H."/>
        </authorList>
    </citation>
    <scope>NUCLEOTIDE SEQUENCE</scope>
    <source>
        <strain evidence="3">03SP1</strain>
    </source>
</reference>
<dbReference type="RefSeq" id="XP_043014382.1">
    <property type="nucleotide sequence ID" value="XM_043149774.1"/>
</dbReference>
<dbReference type="Pfam" id="PF13521">
    <property type="entry name" value="AAA_28"/>
    <property type="match status" value="1"/>
</dbReference>
<evidence type="ECO:0000313" key="3">
    <source>
        <dbReference type="EMBL" id="KAG7097912.1"/>
    </source>
</evidence>
<dbReference type="AlphaFoldDB" id="A0A9P7V0C2"/>
<feature type="region of interest" description="Disordered" evidence="1">
    <location>
        <begin position="117"/>
        <end position="140"/>
    </location>
</feature>
<gene>
    <name evidence="3" type="ORF">E1B28_005223</name>
</gene>
<accession>A0A9P7V0C2</accession>
<feature type="domain" description="NadR/Ttd14 AAA" evidence="2">
    <location>
        <begin position="11"/>
        <end position="206"/>
    </location>
</feature>
<dbReference type="EMBL" id="CM032182">
    <property type="protein sequence ID" value="KAG7097912.1"/>
    <property type="molecule type" value="Genomic_DNA"/>
</dbReference>
<evidence type="ECO:0000256" key="1">
    <source>
        <dbReference type="SAM" id="MobiDB-lite"/>
    </source>
</evidence>
<dbReference type="KEGG" id="more:E1B28_005223"/>
<dbReference type="Gene3D" id="3.40.50.300">
    <property type="entry name" value="P-loop containing nucleotide triphosphate hydrolases"/>
    <property type="match status" value="1"/>
</dbReference>
<dbReference type="GeneID" id="66074299"/>
<comment type="caution">
    <text evidence="3">The sequence shown here is derived from an EMBL/GenBank/DDBJ whole genome shotgun (WGS) entry which is preliminary data.</text>
</comment>
<dbReference type="OrthoDB" id="6118920at2759"/>
<dbReference type="SUPFAM" id="SSF52540">
    <property type="entry name" value="P-loop containing nucleoside triphosphate hydrolases"/>
    <property type="match status" value="1"/>
</dbReference>
<organism evidence="3 4">
    <name type="scientific">Marasmius oreades</name>
    <name type="common">fairy-ring Marasmius</name>
    <dbReference type="NCBI Taxonomy" id="181124"/>
    <lineage>
        <taxon>Eukaryota</taxon>
        <taxon>Fungi</taxon>
        <taxon>Dikarya</taxon>
        <taxon>Basidiomycota</taxon>
        <taxon>Agaricomycotina</taxon>
        <taxon>Agaricomycetes</taxon>
        <taxon>Agaricomycetidae</taxon>
        <taxon>Agaricales</taxon>
        <taxon>Marasmiineae</taxon>
        <taxon>Marasmiaceae</taxon>
        <taxon>Marasmius</taxon>
    </lineage>
</organism>
<dbReference type="InterPro" id="IPR027417">
    <property type="entry name" value="P-loop_NTPase"/>
</dbReference>
<proteinExistence type="predicted"/>